<name>A0A016X1U4_9BILA</name>
<evidence type="ECO:0000313" key="1">
    <source>
        <dbReference type="EMBL" id="EYC45880.1"/>
    </source>
</evidence>
<dbReference type="Proteomes" id="UP000024635">
    <property type="component" value="Unassembled WGS sequence"/>
</dbReference>
<reference evidence="2" key="1">
    <citation type="journal article" date="2015" name="Nat. Genet.">
        <title>The genome and transcriptome of the zoonotic hookworm Ancylostoma ceylanicum identify infection-specific gene families.</title>
        <authorList>
            <person name="Schwarz E.M."/>
            <person name="Hu Y."/>
            <person name="Antoshechkin I."/>
            <person name="Miller M.M."/>
            <person name="Sternberg P.W."/>
            <person name="Aroian R.V."/>
        </authorList>
    </citation>
    <scope>NUCLEOTIDE SEQUENCE</scope>
    <source>
        <strain evidence="2">HY135</strain>
    </source>
</reference>
<evidence type="ECO:0000313" key="2">
    <source>
        <dbReference type="Proteomes" id="UP000024635"/>
    </source>
</evidence>
<sequence length="84" mass="9690">MTALDTQDFTYNTAHGCRKPTVAPRSHRHTPSLRDSFLRTIPIIAIWSPFDLSRRDLYDDLLNIGRNFHFLGFSQLIDISIDLS</sequence>
<comment type="caution">
    <text evidence="1">The sequence shown here is derived from an EMBL/GenBank/DDBJ whole genome shotgun (WGS) entry which is preliminary data.</text>
</comment>
<keyword evidence="2" id="KW-1185">Reference proteome</keyword>
<accession>A0A016X1U4</accession>
<dbReference type="AlphaFoldDB" id="A0A016X1U4"/>
<dbReference type="EMBL" id="JARK01000014">
    <property type="protein sequence ID" value="EYC45880.1"/>
    <property type="molecule type" value="Genomic_DNA"/>
</dbReference>
<protein>
    <submittedName>
        <fullName evidence="1">Uncharacterized protein</fullName>
    </submittedName>
</protein>
<proteinExistence type="predicted"/>
<organism evidence="1 2">
    <name type="scientific">Ancylostoma ceylanicum</name>
    <dbReference type="NCBI Taxonomy" id="53326"/>
    <lineage>
        <taxon>Eukaryota</taxon>
        <taxon>Metazoa</taxon>
        <taxon>Ecdysozoa</taxon>
        <taxon>Nematoda</taxon>
        <taxon>Chromadorea</taxon>
        <taxon>Rhabditida</taxon>
        <taxon>Rhabditina</taxon>
        <taxon>Rhabditomorpha</taxon>
        <taxon>Strongyloidea</taxon>
        <taxon>Ancylostomatidae</taxon>
        <taxon>Ancylostomatinae</taxon>
        <taxon>Ancylostoma</taxon>
    </lineage>
</organism>
<gene>
    <name evidence="1" type="primary">Acey_s0414.g1034</name>
    <name evidence="1" type="ORF">Y032_0414g1034</name>
</gene>